<comment type="caution">
    <text evidence="12">The sequence shown here is derived from an EMBL/GenBank/DDBJ whole genome shotgun (WGS) entry which is preliminary data.</text>
</comment>
<accession>A0AAD5TG01</accession>
<proteinExistence type="predicted"/>
<sequence>MLPPSPLRAVGLISLTVLCVVVPRRVAAVAELRFHSVLPVSFYLAQIPSIQRSLQLLADSVNANDNLLPGATIKIYFGDSLKSKPTAIQLGSDAMANKTHGVIGDFNSGTSAPLSYVLQQQGTLQCSGGSTAVEFSDKGDFPNFSRTISADDGAGKVIIDWVYSMGWQQVIILASNTAYGQGVADSAVQRALEVNVSVAIRASFTSSSIIGDGALDYSDVLNNIMALKVRIIIFAGAYDEMIPMYLQAYAMGLVGKDYVWITGESSKFINGYIGTNLPQYLPLIRGLVVVYPREIQGDLGAQFVANYTQLYGIPPDDYSGFYYDCLLGTLLAYDALLKNYTIDEIAMQTFPLPPMLDFIPRSYMGVTGLVALDINSDRMAPYNIFNLKDPANDNVYTAIGYSDGNGSVYPIGSPTFFDGTSNVPSDIPPLASADVDPHSALVIAVYAFYSVALFCMALSIVVAFVWRNHEAIKSVSAPFCILIDLGIMMVLGSVFLNVGAPTLSTCISYVWMMALGITVVLSSLAVKLYRLYRIFDNRILLNRRFPEGQLLRQALVLVSITIILLVAWTIGSPPRPKIDEYPSRGVYVTSCTIGIGSSAWSSTFIGLLICYNILGSCLLAVLAFKTRNVWSQYNESRYIAVTVYNFLLISVALISVTIGMTNSDPTAVFRIRAFVILVTAVLSWYCTAGRHVIRLAMRIRGVRQLQKEDPLVTAALSQMYAPYSPEDGAIGSATCVNALRGRFPAKTPHTVSSTWTMHALCLGGGNPGFLHFAPVAKNVGTCILLDSPDVCSLRIVPESELAHFDLQHILEIRWEKSLIWVQMDSGNTVARWHEFFEEILTPDMLVTTARPPSSASPEHILRFSILMNDTQ</sequence>
<dbReference type="Pfam" id="PF01094">
    <property type="entry name" value="ANF_receptor"/>
    <property type="match status" value="1"/>
</dbReference>
<dbReference type="GO" id="GO:0038039">
    <property type="term" value="C:G protein-coupled receptor heterodimeric complex"/>
    <property type="evidence" value="ECO:0007669"/>
    <property type="project" value="TreeGrafter"/>
</dbReference>
<keyword evidence="6" id="KW-0675">Receptor</keyword>
<feature type="domain" description="G-protein coupled receptors family 3 profile" evidence="11">
    <location>
        <begin position="441"/>
        <end position="682"/>
    </location>
</feature>
<feature type="chain" id="PRO_5042014479" description="G-protein coupled receptors family 3 profile domain-containing protein" evidence="10">
    <location>
        <begin position="29"/>
        <end position="871"/>
    </location>
</feature>
<protein>
    <recommendedName>
        <fullName evidence="11">G-protein coupled receptors family 3 profile domain-containing protein</fullName>
    </recommendedName>
</protein>
<evidence type="ECO:0000256" key="9">
    <source>
        <dbReference type="SAM" id="Phobius"/>
    </source>
</evidence>
<evidence type="ECO:0000256" key="7">
    <source>
        <dbReference type="ARBA" id="ARBA00023180"/>
    </source>
</evidence>
<dbReference type="InterPro" id="IPR017978">
    <property type="entry name" value="GPCR_3_C"/>
</dbReference>
<evidence type="ECO:0000313" key="12">
    <source>
        <dbReference type="EMBL" id="KAJ3174511.1"/>
    </source>
</evidence>
<name>A0AAD5TG01_9FUNG</name>
<keyword evidence="5 9" id="KW-0472">Membrane</keyword>
<keyword evidence="3 9" id="KW-1133">Transmembrane helix</keyword>
<dbReference type="GO" id="GO:0004965">
    <property type="term" value="F:G protein-coupled GABA receptor activity"/>
    <property type="evidence" value="ECO:0007669"/>
    <property type="project" value="InterPro"/>
</dbReference>
<feature type="transmembrane region" description="Helical" evidence="9">
    <location>
        <begin position="477"/>
        <end position="496"/>
    </location>
</feature>
<feature type="transmembrane region" description="Helical" evidence="9">
    <location>
        <begin position="440"/>
        <end position="465"/>
    </location>
</feature>
<dbReference type="PRINTS" id="PR01176">
    <property type="entry name" value="GABABRECEPTR"/>
</dbReference>
<dbReference type="CDD" id="cd15047">
    <property type="entry name" value="7tmC_GABA-B-like"/>
    <property type="match status" value="1"/>
</dbReference>
<evidence type="ECO:0000256" key="5">
    <source>
        <dbReference type="ARBA" id="ARBA00023136"/>
    </source>
</evidence>
<dbReference type="PANTHER" id="PTHR10519">
    <property type="entry name" value="GABA-B RECEPTOR"/>
    <property type="match status" value="1"/>
</dbReference>
<dbReference type="InterPro" id="IPR001828">
    <property type="entry name" value="ANF_lig-bd_rcpt"/>
</dbReference>
<feature type="transmembrane region" description="Helical" evidence="9">
    <location>
        <begin position="508"/>
        <end position="529"/>
    </location>
</feature>
<dbReference type="AlphaFoldDB" id="A0AAD5TG01"/>
<feature type="transmembrane region" description="Helical" evidence="9">
    <location>
        <begin position="636"/>
        <end position="659"/>
    </location>
</feature>
<feature type="transmembrane region" description="Helical" evidence="9">
    <location>
        <begin position="604"/>
        <end position="624"/>
    </location>
</feature>
<keyword evidence="4" id="KW-0297">G-protein coupled receptor</keyword>
<feature type="transmembrane region" description="Helical" evidence="9">
    <location>
        <begin position="550"/>
        <end position="570"/>
    </location>
</feature>
<feature type="transmembrane region" description="Helical" evidence="9">
    <location>
        <begin position="671"/>
        <end position="693"/>
    </location>
</feature>
<evidence type="ECO:0000256" key="3">
    <source>
        <dbReference type="ARBA" id="ARBA00022989"/>
    </source>
</evidence>
<evidence type="ECO:0000256" key="6">
    <source>
        <dbReference type="ARBA" id="ARBA00023170"/>
    </source>
</evidence>
<dbReference type="SUPFAM" id="SSF53822">
    <property type="entry name" value="Periplasmic binding protein-like I"/>
    <property type="match status" value="1"/>
</dbReference>
<dbReference type="Pfam" id="PF00003">
    <property type="entry name" value="7tm_3"/>
    <property type="match status" value="1"/>
</dbReference>
<keyword evidence="13" id="KW-1185">Reference proteome</keyword>
<reference evidence="12" key="1">
    <citation type="submission" date="2020-05" db="EMBL/GenBank/DDBJ databases">
        <title>Phylogenomic resolution of chytrid fungi.</title>
        <authorList>
            <person name="Stajich J.E."/>
            <person name="Amses K."/>
            <person name="Simmons R."/>
            <person name="Seto K."/>
            <person name="Myers J."/>
            <person name="Bonds A."/>
            <person name="Quandt C.A."/>
            <person name="Barry K."/>
            <person name="Liu P."/>
            <person name="Grigoriev I."/>
            <person name="Longcore J.E."/>
            <person name="James T.Y."/>
        </authorList>
    </citation>
    <scope>NUCLEOTIDE SEQUENCE</scope>
    <source>
        <strain evidence="12">JEL0379</strain>
    </source>
</reference>
<dbReference type="Gene3D" id="3.40.50.2300">
    <property type="match status" value="2"/>
</dbReference>
<dbReference type="GO" id="GO:0007214">
    <property type="term" value="P:gamma-aminobutyric acid signaling pathway"/>
    <property type="evidence" value="ECO:0007669"/>
    <property type="project" value="TreeGrafter"/>
</dbReference>
<evidence type="ECO:0000256" key="2">
    <source>
        <dbReference type="ARBA" id="ARBA00022692"/>
    </source>
</evidence>
<gene>
    <name evidence="12" type="ORF">HDU87_007102</name>
</gene>
<dbReference type="EMBL" id="JADGJQ010000064">
    <property type="protein sequence ID" value="KAJ3174511.1"/>
    <property type="molecule type" value="Genomic_DNA"/>
</dbReference>
<dbReference type="PANTHER" id="PTHR10519:SF20">
    <property type="entry name" value="G-PROTEIN COUPLED RECEPTOR 156-RELATED"/>
    <property type="match status" value="1"/>
</dbReference>
<evidence type="ECO:0000256" key="1">
    <source>
        <dbReference type="ARBA" id="ARBA00004141"/>
    </source>
</evidence>
<evidence type="ECO:0000256" key="10">
    <source>
        <dbReference type="SAM" id="SignalP"/>
    </source>
</evidence>
<evidence type="ECO:0000259" key="11">
    <source>
        <dbReference type="PROSITE" id="PS50259"/>
    </source>
</evidence>
<feature type="signal peptide" evidence="10">
    <location>
        <begin position="1"/>
        <end position="28"/>
    </location>
</feature>
<dbReference type="PROSITE" id="PS50259">
    <property type="entry name" value="G_PROTEIN_RECEP_F3_4"/>
    <property type="match status" value="1"/>
</dbReference>
<dbReference type="InterPro" id="IPR028082">
    <property type="entry name" value="Peripla_BP_I"/>
</dbReference>
<organism evidence="12 13">
    <name type="scientific">Geranomyces variabilis</name>
    <dbReference type="NCBI Taxonomy" id="109894"/>
    <lineage>
        <taxon>Eukaryota</taxon>
        <taxon>Fungi</taxon>
        <taxon>Fungi incertae sedis</taxon>
        <taxon>Chytridiomycota</taxon>
        <taxon>Chytridiomycota incertae sedis</taxon>
        <taxon>Chytridiomycetes</taxon>
        <taxon>Spizellomycetales</taxon>
        <taxon>Powellomycetaceae</taxon>
        <taxon>Geranomyces</taxon>
    </lineage>
</organism>
<evidence type="ECO:0000256" key="4">
    <source>
        <dbReference type="ARBA" id="ARBA00023040"/>
    </source>
</evidence>
<comment type="subcellular location">
    <subcellularLocation>
        <location evidence="1">Membrane</location>
        <topology evidence="1">Multi-pass membrane protein</topology>
    </subcellularLocation>
</comment>
<keyword evidence="10" id="KW-0732">Signal</keyword>
<dbReference type="Proteomes" id="UP001212152">
    <property type="component" value="Unassembled WGS sequence"/>
</dbReference>
<keyword evidence="7" id="KW-0325">Glycoprotein</keyword>
<keyword evidence="2 9" id="KW-0812">Transmembrane</keyword>
<dbReference type="InterPro" id="IPR002455">
    <property type="entry name" value="GPCR3_GABA-B"/>
</dbReference>
<keyword evidence="8" id="KW-0807">Transducer</keyword>
<evidence type="ECO:0000256" key="8">
    <source>
        <dbReference type="ARBA" id="ARBA00023224"/>
    </source>
</evidence>
<evidence type="ECO:0000313" key="13">
    <source>
        <dbReference type="Proteomes" id="UP001212152"/>
    </source>
</evidence>